<proteinExistence type="predicted"/>
<evidence type="ECO:0000313" key="3">
    <source>
        <dbReference type="Proteomes" id="UP000223976"/>
    </source>
</evidence>
<feature type="coiled-coil region" evidence="1">
    <location>
        <begin position="285"/>
        <end position="347"/>
    </location>
</feature>
<keyword evidence="1" id="KW-0175">Coiled coil</keyword>
<dbReference type="SUPFAM" id="SSF90257">
    <property type="entry name" value="Myosin rod fragments"/>
    <property type="match status" value="1"/>
</dbReference>
<dbReference type="Proteomes" id="UP000223976">
    <property type="component" value="Segment"/>
</dbReference>
<name>A0A142IIN0_9CAUD</name>
<gene>
    <name evidence="2" type="ORF">SEGD1_171</name>
</gene>
<accession>A0A142IIN0</accession>
<dbReference type="EMBL" id="KU726251">
    <property type="protein sequence ID" value="AMR59818.1"/>
    <property type="molecule type" value="Genomic_DNA"/>
</dbReference>
<evidence type="ECO:0000313" key="2">
    <source>
        <dbReference type="EMBL" id="AMR59818.1"/>
    </source>
</evidence>
<reference evidence="2 3" key="1">
    <citation type="submission" date="2016-02" db="EMBL/GenBank/DDBJ databases">
        <title>Complete genome sequence of a polyvalent bacteriophage, SEGD1, simultaneously inhibiting both Salmonella enterica and Escherichia coli O157:H7.</title>
        <authorList>
            <person name="Fan J."/>
            <person name="Ma J."/>
        </authorList>
    </citation>
    <scope>NUCLEOTIDE SEQUENCE [LARGE SCALE GENOMIC DNA]</scope>
</reference>
<dbReference type="Gene3D" id="1.10.287.1490">
    <property type="match status" value="1"/>
</dbReference>
<evidence type="ECO:0000256" key="1">
    <source>
        <dbReference type="SAM" id="Coils"/>
    </source>
</evidence>
<sequence>MAEIIYQYPLDLTGTLTSNAVTRRITLGSGKVNRAFAFPDGAFYADTFRLAAANKPGVYPYKRGTDYELIFAHTAYQKMTKNREVVMGVVVTNSAIPTDIEVSAQVVGGFQSANVEGIRQAIASLKIEDRVVDFKDLRNVPDTFPSAPTYKDLGDIYGFEYIITVLAGIKDAINSGSAVQLEEIKGILDGLKNDFLDALNTHINAEGNVHNLDIHQVNGLTETEIRALIQSVQTAIDATIRDIGDLRAADTALGQRIDAIVASLAAWNDQLNVVAQNYQKMSLALANLNSLVLQLQKKVNDLQSALNETNQRVTDLENQGKDFQQQIDNLQGQINSLKTQVVNNTNAISQANQNLANHAAADNPHPNYLHKQYGGVVQAAVHVNNNLTSRDDVQAEAGTK</sequence>
<organism evidence="2 3">
    <name type="scientific">Enterobacteria phage SEGD1</name>
    <dbReference type="NCBI Taxonomy" id="1805456"/>
    <lineage>
        <taxon>Viruses</taxon>
        <taxon>Duplodnaviria</taxon>
        <taxon>Heunggongvirae</taxon>
        <taxon>Uroviricota</taxon>
        <taxon>Caudoviricetes</taxon>
        <taxon>Chimalliviridae</taxon>
        <taxon>Seoulvirus</taxon>
        <taxon>Seoulvirus SPN3US</taxon>
    </lineage>
</organism>
<protein>
    <submittedName>
        <fullName evidence="2">Putative virion structural protein</fullName>
    </submittedName>
</protein>